<proteinExistence type="predicted"/>
<organism evidence="2">
    <name type="scientific">marine metagenome</name>
    <dbReference type="NCBI Taxonomy" id="408172"/>
    <lineage>
        <taxon>unclassified sequences</taxon>
        <taxon>metagenomes</taxon>
        <taxon>ecological metagenomes</taxon>
    </lineage>
</organism>
<gene>
    <name evidence="2" type="ORF">METZ01_LOCUS149618</name>
</gene>
<dbReference type="EMBL" id="UINC01023987">
    <property type="protein sequence ID" value="SVA96764.1"/>
    <property type="molecule type" value="Genomic_DNA"/>
</dbReference>
<dbReference type="InterPro" id="IPR046789">
    <property type="entry name" value="HTH_62"/>
</dbReference>
<feature type="domain" description="Recombinase-like" evidence="1">
    <location>
        <begin position="40"/>
        <end position="105"/>
    </location>
</feature>
<dbReference type="SUPFAM" id="SSF69070">
    <property type="entry name" value="Anti-sigma factor AsiA"/>
    <property type="match status" value="1"/>
</dbReference>
<name>A0A382A5S4_9ZZZZ</name>
<protein>
    <recommendedName>
        <fullName evidence="1">Recombinase-like domain-containing protein</fullName>
    </recommendedName>
</protein>
<evidence type="ECO:0000313" key="2">
    <source>
        <dbReference type="EMBL" id="SVA96764.1"/>
    </source>
</evidence>
<accession>A0A382A5S4</accession>
<reference evidence="2" key="1">
    <citation type="submission" date="2018-05" db="EMBL/GenBank/DDBJ databases">
        <authorList>
            <person name="Lanie J.A."/>
            <person name="Ng W.-L."/>
            <person name="Kazmierczak K.M."/>
            <person name="Andrzejewski T.M."/>
            <person name="Davidsen T.M."/>
            <person name="Wayne K.J."/>
            <person name="Tettelin H."/>
            <person name="Glass J.I."/>
            <person name="Rusch D."/>
            <person name="Podicherti R."/>
            <person name="Tsui H.-C.T."/>
            <person name="Winkler M.E."/>
        </authorList>
    </citation>
    <scope>NUCLEOTIDE SEQUENCE</scope>
</reference>
<sequence>VPRREGYLDYNPKLKHRQLPEANKAAGKGNIEHPGQAINIVHQTRATSPTDYENELGQALEKIFSDNVIELENIISRLNEMGVQTHSGDAWTEESFRSEMKRLGA</sequence>
<dbReference type="InterPro" id="IPR036486">
    <property type="entry name" value="AsiA_sf"/>
</dbReference>
<feature type="non-terminal residue" evidence="2">
    <location>
        <position position="1"/>
    </location>
</feature>
<dbReference type="Pfam" id="PF20552">
    <property type="entry name" value="HTH_62"/>
    <property type="match status" value="1"/>
</dbReference>
<dbReference type="AlphaFoldDB" id="A0A382A5S4"/>
<evidence type="ECO:0000259" key="1">
    <source>
        <dbReference type="Pfam" id="PF20552"/>
    </source>
</evidence>